<gene>
    <name evidence="3" type="ORF">FBZ89_1367</name>
</gene>
<comment type="caution">
    <text evidence="3">The sequence shown here is derived from an EMBL/GenBank/DDBJ whole genome shotgun (WGS) entry which is preliminary data.</text>
</comment>
<protein>
    <submittedName>
        <fullName evidence="3">CRISPR-associated Cmr4 family protein</fullName>
    </submittedName>
</protein>
<evidence type="ECO:0000256" key="1">
    <source>
        <dbReference type="ARBA" id="ARBA00023118"/>
    </source>
</evidence>
<proteinExistence type="predicted"/>
<feature type="domain" description="CRISPR type III-associated protein" evidence="2">
    <location>
        <begin position="10"/>
        <end position="270"/>
    </location>
</feature>
<accession>A0A560EL19</accession>
<dbReference type="Proteomes" id="UP000319859">
    <property type="component" value="Unassembled WGS sequence"/>
</dbReference>
<sequence length="282" mass="29915">MSALMLGLLAETPIHPGSGQDDGTIDLPVQREKITGHPVIPGSSVKGGLRDHVRVRGLDEATVNDWFGKQDNAGAVMVGDARLLLLPVRSLTGAYRWLTCPYLVERLARDLRRAGLDAAGVAAPTLPPAPDAPPVLAAGKTGDDLFLEERSFTITGGVPAGLVAAIGRLIGDDGARNRLAGQIAIVGDDDFAWFARYALTVQARNSLDPDRKTSKNLWYEETLPPDTVFHVSLASRVPGRDEAVAGLGALFREQPYLQLGANETVGQGWFLVQPLAAAVGEG</sequence>
<name>A0A560EL19_9PROT</name>
<dbReference type="AlphaFoldDB" id="A0A560EL19"/>
<dbReference type="PANTHER" id="PTHR36700">
    <property type="entry name" value="CRISPR SYSTEM CMR SUBUNIT CMR4"/>
    <property type="match status" value="1"/>
</dbReference>
<dbReference type="InterPro" id="IPR005537">
    <property type="entry name" value="RAMP_III_fam"/>
</dbReference>
<dbReference type="RefSeq" id="WP_145754391.1">
    <property type="nucleotide sequence ID" value="NZ_VITN01000036.1"/>
</dbReference>
<dbReference type="NCBIfam" id="TIGR02580">
    <property type="entry name" value="cas_RAMP_Cmr4"/>
    <property type="match status" value="1"/>
</dbReference>
<dbReference type="OrthoDB" id="9789361at2"/>
<evidence type="ECO:0000313" key="3">
    <source>
        <dbReference type="EMBL" id="TWB10070.1"/>
    </source>
</evidence>
<dbReference type="PANTHER" id="PTHR36700:SF1">
    <property type="entry name" value="CRISPR SYSTEM CMR SUBUNIT CMR4"/>
    <property type="match status" value="1"/>
</dbReference>
<keyword evidence="1" id="KW-0051">Antiviral defense</keyword>
<dbReference type="GO" id="GO:0051607">
    <property type="term" value="P:defense response to virus"/>
    <property type="evidence" value="ECO:0007669"/>
    <property type="project" value="UniProtKB-KW"/>
</dbReference>
<dbReference type="EMBL" id="VITN01000036">
    <property type="protein sequence ID" value="TWB10070.1"/>
    <property type="molecule type" value="Genomic_DNA"/>
</dbReference>
<reference evidence="3 4" key="1">
    <citation type="submission" date="2019-06" db="EMBL/GenBank/DDBJ databases">
        <title>Genomic Encyclopedia of Type Strains, Phase IV (KMG-V): Genome sequencing to study the core and pangenomes of soil and plant-associated prokaryotes.</title>
        <authorList>
            <person name="Whitman W."/>
        </authorList>
    </citation>
    <scope>NUCLEOTIDE SEQUENCE [LARGE SCALE GENOMIC DNA]</scope>
    <source>
        <strain evidence="3 4">BR 11880</strain>
    </source>
</reference>
<dbReference type="InterPro" id="IPR013410">
    <property type="entry name" value="CRISPR-assoc_RAMP_Cmr4"/>
</dbReference>
<evidence type="ECO:0000259" key="2">
    <source>
        <dbReference type="Pfam" id="PF03787"/>
    </source>
</evidence>
<dbReference type="Pfam" id="PF03787">
    <property type="entry name" value="RAMPs"/>
    <property type="match status" value="1"/>
</dbReference>
<organism evidence="3 4">
    <name type="scientific">Nitrospirillum amazonense</name>
    <dbReference type="NCBI Taxonomy" id="28077"/>
    <lineage>
        <taxon>Bacteria</taxon>
        <taxon>Pseudomonadati</taxon>
        <taxon>Pseudomonadota</taxon>
        <taxon>Alphaproteobacteria</taxon>
        <taxon>Rhodospirillales</taxon>
        <taxon>Azospirillaceae</taxon>
        <taxon>Nitrospirillum</taxon>
    </lineage>
</organism>
<evidence type="ECO:0000313" key="4">
    <source>
        <dbReference type="Proteomes" id="UP000319859"/>
    </source>
</evidence>